<evidence type="ECO:0000259" key="1">
    <source>
        <dbReference type="Pfam" id="PF00535"/>
    </source>
</evidence>
<dbReference type="InterPro" id="IPR029044">
    <property type="entry name" value="Nucleotide-diphossugar_trans"/>
</dbReference>
<reference evidence="2 3" key="1">
    <citation type="journal article" date="2016" name="Nat. Commun.">
        <title>Thousands of microbial genomes shed light on interconnected biogeochemical processes in an aquifer system.</title>
        <authorList>
            <person name="Anantharaman K."/>
            <person name="Brown C.T."/>
            <person name="Hug L.A."/>
            <person name="Sharon I."/>
            <person name="Castelle C.J."/>
            <person name="Probst A.J."/>
            <person name="Thomas B.C."/>
            <person name="Singh A."/>
            <person name="Wilkins M.J."/>
            <person name="Karaoz U."/>
            <person name="Brodie E.L."/>
            <person name="Williams K.H."/>
            <person name="Hubbard S.S."/>
            <person name="Banfield J.F."/>
        </authorList>
    </citation>
    <scope>NUCLEOTIDE SEQUENCE [LARGE SCALE GENOMIC DNA]</scope>
</reference>
<protein>
    <recommendedName>
        <fullName evidence="1">Glycosyltransferase 2-like domain-containing protein</fullName>
    </recommendedName>
</protein>
<organism evidence="2 3">
    <name type="scientific">Candidatus Daviesbacteria bacterium RIFCSPLOWO2_01_FULL_39_12</name>
    <dbReference type="NCBI Taxonomy" id="1797785"/>
    <lineage>
        <taxon>Bacteria</taxon>
        <taxon>Candidatus Daviesiibacteriota</taxon>
    </lineage>
</organism>
<dbReference type="EMBL" id="MFDM01000014">
    <property type="protein sequence ID" value="OGE43681.1"/>
    <property type="molecule type" value="Genomic_DNA"/>
</dbReference>
<dbReference type="Pfam" id="PF00535">
    <property type="entry name" value="Glycos_transf_2"/>
    <property type="match status" value="1"/>
</dbReference>
<dbReference type="Proteomes" id="UP000178565">
    <property type="component" value="Unassembled WGS sequence"/>
</dbReference>
<dbReference type="STRING" id="1797785.A3B45_03265"/>
<sequence length="296" mass="34948">MAPSISVVINTLNDEARIGQALQSVDWADEVIVCDMHSEDKTVEIARKMGAKIVFHQKLDYVEPARNFAISKVVNEWVLVLDPDEEINQNLKTRLIQIAQHLKQINYVRIPRKNIIFGKWMKAAMWWPDFNIRFFKKGAVKWSDKIHKPPQVKGEGLDLEAKEEWAITHHNYQTISQFAERLNRYTTIEAKELKEDGYQFNWQDLIKKPTGEFLSRFFANKGYLDGLHGLSLSLLQSFSFLLVYLKVWEIEKFKKEEINLNELRVLKKQSGQELDWWFNRAPSREGFWKKFKDKIF</sequence>
<dbReference type="CDD" id="cd02511">
    <property type="entry name" value="Beta4Glucosyltransferase"/>
    <property type="match status" value="1"/>
</dbReference>
<proteinExistence type="predicted"/>
<dbReference type="AlphaFoldDB" id="A0A1F5KST8"/>
<dbReference type="Gene3D" id="3.90.550.10">
    <property type="entry name" value="Spore Coat Polysaccharide Biosynthesis Protein SpsA, Chain A"/>
    <property type="match status" value="1"/>
</dbReference>
<dbReference type="PANTHER" id="PTHR43630:SF2">
    <property type="entry name" value="GLYCOSYLTRANSFERASE"/>
    <property type="match status" value="1"/>
</dbReference>
<gene>
    <name evidence="2" type="ORF">A3B45_03265</name>
</gene>
<dbReference type="PANTHER" id="PTHR43630">
    <property type="entry name" value="POLY-BETA-1,6-N-ACETYL-D-GLUCOSAMINE SYNTHASE"/>
    <property type="match status" value="1"/>
</dbReference>
<evidence type="ECO:0000313" key="2">
    <source>
        <dbReference type="EMBL" id="OGE43681.1"/>
    </source>
</evidence>
<dbReference type="InterPro" id="IPR001173">
    <property type="entry name" value="Glyco_trans_2-like"/>
</dbReference>
<name>A0A1F5KST8_9BACT</name>
<comment type="caution">
    <text evidence="2">The sequence shown here is derived from an EMBL/GenBank/DDBJ whole genome shotgun (WGS) entry which is preliminary data.</text>
</comment>
<accession>A0A1F5KST8</accession>
<dbReference type="SUPFAM" id="SSF53448">
    <property type="entry name" value="Nucleotide-diphospho-sugar transferases"/>
    <property type="match status" value="1"/>
</dbReference>
<feature type="domain" description="Glycosyltransferase 2-like" evidence="1">
    <location>
        <begin position="6"/>
        <end position="137"/>
    </location>
</feature>
<evidence type="ECO:0000313" key="3">
    <source>
        <dbReference type="Proteomes" id="UP000178565"/>
    </source>
</evidence>